<keyword evidence="4 7" id="KW-0238">DNA-binding</keyword>
<proteinExistence type="predicted"/>
<dbReference type="InterPro" id="IPR039420">
    <property type="entry name" value="WalR-like"/>
</dbReference>
<dbReference type="SMART" id="SM00862">
    <property type="entry name" value="Trans_reg_C"/>
    <property type="match status" value="1"/>
</dbReference>
<name>A0A3R9PA74_9BACT</name>
<dbReference type="SMART" id="SM00448">
    <property type="entry name" value="REC"/>
    <property type="match status" value="1"/>
</dbReference>
<protein>
    <submittedName>
        <fullName evidence="10">Two-component system copper resistance phosphate regulon response regulator CusR</fullName>
    </submittedName>
</protein>
<feature type="modified residue" description="4-aspartylphosphate" evidence="6">
    <location>
        <position position="51"/>
    </location>
</feature>
<feature type="domain" description="Response regulatory" evidence="8">
    <location>
        <begin position="2"/>
        <end position="116"/>
    </location>
</feature>
<evidence type="ECO:0000256" key="1">
    <source>
        <dbReference type="ARBA" id="ARBA00022553"/>
    </source>
</evidence>
<dbReference type="InterPro" id="IPR001789">
    <property type="entry name" value="Sig_transdc_resp-reg_receiver"/>
</dbReference>
<evidence type="ECO:0000256" key="3">
    <source>
        <dbReference type="ARBA" id="ARBA00023015"/>
    </source>
</evidence>
<dbReference type="GO" id="GO:0000156">
    <property type="term" value="F:phosphorelay response regulator activity"/>
    <property type="evidence" value="ECO:0007669"/>
    <property type="project" value="TreeGrafter"/>
</dbReference>
<dbReference type="GO" id="GO:0005829">
    <property type="term" value="C:cytosol"/>
    <property type="evidence" value="ECO:0007669"/>
    <property type="project" value="TreeGrafter"/>
</dbReference>
<keyword evidence="3" id="KW-0805">Transcription regulation</keyword>
<keyword evidence="1 6" id="KW-0597">Phosphoprotein</keyword>
<evidence type="ECO:0000256" key="2">
    <source>
        <dbReference type="ARBA" id="ARBA00023012"/>
    </source>
</evidence>
<organism evidence="10 11">
    <name type="scientific">Edaphobacter aggregans</name>
    <dbReference type="NCBI Taxonomy" id="570835"/>
    <lineage>
        <taxon>Bacteria</taxon>
        <taxon>Pseudomonadati</taxon>
        <taxon>Acidobacteriota</taxon>
        <taxon>Terriglobia</taxon>
        <taxon>Terriglobales</taxon>
        <taxon>Acidobacteriaceae</taxon>
        <taxon>Edaphobacter</taxon>
    </lineage>
</organism>
<evidence type="ECO:0000313" key="11">
    <source>
        <dbReference type="Proteomes" id="UP000269669"/>
    </source>
</evidence>
<gene>
    <name evidence="10" type="ORF">EDE15_2650</name>
</gene>
<evidence type="ECO:0000256" key="5">
    <source>
        <dbReference type="ARBA" id="ARBA00023163"/>
    </source>
</evidence>
<sequence>MNVLVIEDDKRIAALVERALIGDGHRVTLSHNGREGADMLLAGKYDAALLDILLPGMDGFEVLERVRVRHCKTPILVLTAVDNVPKILHAFDLGADDYLVKPFILEILLARVSAIARRISNIEQPPVTAAGITLDRNRRVAIRDGKHIPLTRKQFELLETLMRRCGLITSREELIEAGWGNLAEVKENTLDVYIHGLRAKLEDHADGRPLIRTVHGAGYMFVAA</sequence>
<keyword evidence="5" id="KW-0804">Transcription</keyword>
<dbReference type="InterPro" id="IPR011006">
    <property type="entry name" value="CheY-like_superfamily"/>
</dbReference>
<comment type="caution">
    <text evidence="10">The sequence shown here is derived from an EMBL/GenBank/DDBJ whole genome shotgun (WGS) entry which is preliminary data.</text>
</comment>
<evidence type="ECO:0000256" key="6">
    <source>
        <dbReference type="PROSITE-ProRule" id="PRU00169"/>
    </source>
</evidence>
<keyword evidence="11" id="KW-1185">Reference proteome</keyword>
<dbReference type="Pfam" id="PF00072">
    <property type="entry name" value="Response_reg"/>
    <property type="match status" value="1"/>
</dbReference>
<dbReference type="PROSITE" id="PS50110">
    <property type="entry name" value="RESPONSE_REGULATORY"/>
    <property type="match status" value="1"/>
</dbReference>
<evidence type="ECO:0000256" key="7">
    <source>
        <dbReference type="PROSITE-ProRule" id="PRU01091"/>
    </source>
</evidence>
<evidence type="ECO:0000256" key="4">
    <source>
        <dbReference type="ARBA" id="ARBA00023125"/>
    </source>
</evidence>
<dbReference type="AlphaFoldDB" id="A0A3R9PA74"/>
<dbReference type="OrthoDB" id="9790442at2"/>
<evidence type="ECO:0000259" key="9">
    <source>
        <dbReference type="PROSITE" id="PS51755"/>
    </source>
</evidence>
<dbReference type="RefSeq" id="WP_125485646.1">
    <property type="nucleotide sequence ID" value="NZ_RSDW01000001.1"/>
</dbReference>
<feature type="domain" description="OmpR/PhoB-type" evidence="9">
    <location>
        <begin position="124"/>
        <end position="223"/>
    </location>
</feature>
<dbReference type="CDD" id="cd00383">
    <property type="entry name" value="trans_reg_C"/>
    <property type="match status" value="1"/>
</dbReference>
<dbReference type="Gene3D" id="3.40.50.2300">
    <property type="match status" value="1"/>
</dbReference>
<dbReference type="GO" id="GO:0000976">
    <property type="term" value="F:transcription cis-regulatory region binding"/>
    <property type="evidence" value="ECO:0007669"/>
    <property type="project" value="TreeGrafter"/>
</dbReference>
<evidence type="ECO:0000313" key="10">
    <source>
        <dbReference type="EMBL" id="RSL17122.1"/>
    </source>
</evidence>
<accession>A0A3R9PA74</accession>
<dbReference type="SUPFAM" id="SSF52172">
    <property type="entry name" value="CheY-like"/>
    <property type="match status" value="1"/>
</dbReference>
<dbReference type="Proteomes" id="UP000269669">
    <property type="component" value="Unassembled WGS sequence"/>
</dbReference>
<feature type="DNA-binding region" description="OmpR/PhoB-type" evidence="7">
    <location>
        <begin position="124"/>
        <end position="223"/>
    </location>
</feature>
<reference evidence="10 11" key="1">
    <citation type="submission" date="2018-12" db="EMBL/GenBank/DDBJ databases">
        <title>Sequencing of bacterial isolates from soil warming experiment in Harvard Forest, Massachusetts, USA.</title>
        <authorList>
            <person name="Deangelis K."/>
        </authorList>
    </citation>
    <scope>NUCLEOTIDE SEQUENCE [LARGE SCALE GENOMIC DNA]</scope>
    <source>
        <strain evidence="10 11">EB153</strain>
    </source>
</reference>
<keyword evidence="2" id="KW-0902">Two-component regulatory system</keyword>
<dbReference type="GO" id="GO:0032993">
    <property type="term" value="C:protein-DNA complex"/>
    <property type="evidence" value="ECO:0007669"/>
    <property type="project" value="TreeGrafter"/>
</dbReference>
<dbReference type="Gene3D" id="1.10.10.10">
    <property type="entry name" value="Winged helix-like DNA-binding domain superfamily/Winged helix DNA-binding domain"/>
    <property type="match status" value="1"/>
</dbReference>
<dbReference type="EMBL" id="RSDW01000001">
    <property type="protein sequence ID" value="RSL17122.1"/>
    <property type="molecule type" value="Genomic_DNA"/>
</dbReference>
<dbReference type="GO" id="GO:0006355">
    <property type="term" value="P:regulation of DNA-templated transcription"/>
    <property type="evidence" value="ECO:0007669"/>
    <property type="project" value="InterPro"/>
</dbReference>
<dbReference type="InterPro" id="IPR036388">
    <property type="entry name" value="WH-like_DNA-bd_sf"/>
</dbReference>
<dbReference type="InterPro" id="IPR001867">
    <property type="entry name" value="OmpR/PhoB-type_DNA-bd"/>
</dbReference>
<evidence type="ECO:0000259" key="8">
    <source>
        <dbReference type="PROSITE" id="PS50110"/>
    </source>
</evidence>
<dbReference type="Pfam" id="PF00486">
    <property type="entry name" value="Trans_reg_C"/>
    <property type="match status" value="1"/>
</dbReference>
<dbReference type="PANTHER" id="PTHR48111:SF22">
    <property type="entry name" value="REGULATOR OF RPOS"/>
    <property type="match status" value="1"/>
</dbReference>
<dbReference type="PROSITE" id="PS51755">
    <property type="entry name" value="OMPR_PHOB"/>
    <property type="match status" value="1"/>
</dbReference>
<dbReference type="Gene3D" id="6.10.250.690">
    <property type="match status" value="1"/>
</dbReference>
<dbReference type="PANTHER" id="PTHR48111">
    <property type="entry name" value="REGULATOR OF RPOS"/>
    <property type="match status" value="1"/>
</dbReference>